<comment type="caution">
    <text evidence="2">The sequence shown here is derived from an EMBL/GenBank/DDBJ whole genome shotgun (WGS) entry which is preliminary data.</text>
</comment>
<feature type="transmembrane region" description="Helical" evidence="1">
    <location>
        <begin position="7"/>
        <end position="27"/>
    </location>
</feature>
<keyword evidence="1" id="KW-0472">Membrane</keyword>
<reference evidence="2" key="1">
    <citation type="journal article" date="2015" name="Genome Biol. Evol.">
        <title>Organellar Genomes of White Spruce (Picea glauca): Assembly and Annotation.</title>
        <authorList>
            <person name="Jackman S.D."/>
            <person name="Warren R.L."/>
            <person name="Gibb E.A."/>
            <person name="Vandervalk B.P."/>
            <person name="Mohamadi H."/>
            <person name="Chu J."/>
            <person name="Raymond A."/>
            <person name="Pleasance S."/>
            <person name="Coope R."/>
            <person name="Wildung M.R."/>
            <person name="Ritland C.E."/>
            <person name="Bousquet J."/>
            <person name="Jones S.J."/>
            <person name="Bohlmann J."/>
            <person name="Birol I."/>
        </authorList>
    </citation>
    <scope>NUCLEOTIDE SEQUENCE [LARGE SCALE GENOMIC DNA]</scope>
    <source>
        <tissue evidence="2">Flushing bud</tissue>
    </source>
</reference>
<gene>
    <name evidence="2" type="ORF">ABT39_MTgene3369</name>
</gene>
<organism evidence="2">
    <name type="scientific">Picea glauca</name>
    <name type="common">White spruce</name>
    <name type="synonym">Pinus glauca</name>
    <dbReference type="NCBI Taxonomy" id="3330"/>
    <lineage>
        <taxon>Eukaryota</taxon>
        <taxon>Viridiplantae</taxon>
        <taxon>Streptophyta</taxon>
        <taxon>Embryophyta</taxon>
        <taxon>Tracheophyta</taxon>
        <taxon>Spermatophyta</taxon>
        <taxon>Pinopsida</taxon>
        <taxon>Pinidae</taxon>
        <taxon>Conifers I</taxon>
        <taxon>Pinales</taxon>
        <taxon>Pinaceae</taxon>
        <taxon>Picea</taxon>
    </lineage>
</organism>
<evidence type="ECO:0000256" key="1">
    <source>
        <dbReference type="SAM" id="Phobius"/>
    </source>
</evidence>
<dbReference type="AlphaFoldDB" id="A0A101M317"/>
<protein>
    <submittedName>
        <fullName evidence="2">Uncharacterized protein</fullName>
    </submittedName>
</protein>
<sequence length="36" mass="4378">MRTFPTYYCISHCIQFRCLLLFGPYLLVSFEQLIFN</sequence>
<keyword evidence="1" id="KW-0812">Transmembrane</keyword>
<dbReference type="EMBL" id="LKAM01000002">
    <property type="protein sequence ID" value="KUM50141.1"/>
    <property type="molecule type" value="Genomic_DNA"/>
</dbReference>
<accession>A0A101M317</accession>
<keyword evidence="2" id="KW-0496">Mitochondrion</keyword>
<keyword evidence="1" id="KW-1133">Transmembrane helix</keyword>
<evidence type="ECO:0000313" key="2">
    <source>
        <dbReference type="EMBL" id="KUM50141.1"/>
    </source>
</evidence>
<name>A0A101M317_PICGL</name>
<proteinExistence type="predicted"/>
<geneLocation type="mitochondrion" evidence="2"/>